<dbReference type="HOGENOM" id="CLU_076609_1_0_9"/>
<dbReference type="EMBL" id="AECS01000038">
    <property type="protein sequence ID" value="EFQ03712.1"/>
    <property type="molecule type" value="Genomic_DNA"/>
</dbReference>
<dbReference type="Pfam" id="PF03755">
    <property type="entry name" value="YicC-like_N"/>
    <property type="match status" value="1"/>
</dbReference>
<evidence type="ECO:0000256" key="5">
    <source>
        <dbReference type="ARBA" id="ARBA00035648"/>
    </source>
</evidence>
<reference evidence="8 9" key="1">
    <citation type="submission" date="2010-08" db="EMBL/GenBank/DDBJ databases">
        <authorList>
            <person name="Weinstock G."/>
            <person name="Sodergren E."/>
            <person name="Clifton S."/>
            <person name="Fulton L."/>
            <person name="Fulton B."/>
            <person name="Courtney L."/>
            <person name="Fronick C."/>
            <person name="Harrison M."/>
            <person name="Strong C."/>
            <person name="Farmer C."/>
            <person name="Delahaunty K."/>
            <person name="Markovic C."/>
            <person name="Hall O."/>
            <person name="Minx P."/>
            <person name="Tomlinson C."/>
            <person name="Mitreva M."/>
            <person name="Hou S."/>
            <person name="Chen J."/>
            <person name="Wollam A."/>
            <person name="Pepin K.H."/>
            <person name="Johnson M."/>
            <person name="Bhonagiri V."/>
            <person name="Zhang X."/>
            <person name="Suruliraj S."/>
            <person name="Warren W."/>
            <person name="Chinwalla A."/>
            <person name="Mardis E.R."/>
            <person name="Wilson R.K."/>
        </authorList>
    </citation>
    <scope>NUCLEOTIDE SEQUENCE [LARGE SCALE GENOMIC DNA]</scope>
    <source>
        <strain evidence="8 9">F0359</strain>
    </source>
</reference>
<proteinExistence type="inferred from homology"/>
<dbReference type="GO" id="GO:0004521">
    <property type="term" value="F:RNA endonuclease activity"/>
    <property type="evidence" value="ECO:0007669"/>
    <property type="project" value="InterPro"/>
</dbReference>
<dbReference type="Proteomes" id="UP000003195">
    <property type="component" value="Unassembled WGS sequence"/>
</dbReference>
<keyword evidence="4" id="KW-0378">Hydrolase</keyword>
<evidence type="ECO:0000256" key="1">
    <source>
        <dbReference type="ARBA" id="ARBA00001968"/>
    </source>
</evidence>
<comment type="caution">
    <text evidence="8">The sequence shown here is derived from an EMBL/GenBank/DDBJ whole genome shotgun (WGS) entry which is preliminary data.</text>
</comment>
<evidence type="ECO:0000259" key="6">
    <source>
        <dbReference type="Pfam" id="PF03755"/>
    </source>
</evidence>
<evidence type="ECO:0000313" key="9">
    <source>
        <dbReference type="Proteomes" id="UP000003195"/>
    </source>
</evidence>
<evidence type="ECO:0000259" key="7">
    <source>
        <dbReference type="Pfam" id="PF08340"/>
    </source>
</evidence>
<evidence type="ECO:0000313" key="8">
    <source>
        <dbReference type="EMBL" id="EFQ03712.1"/>
    </source>
</evidence>
<keyword evidence="9" id="KW-1185">Reference proteome</keyword>
<dbReference type="GO" id="GO:0016787">
    <property type="term" value="F:hydrolase activity"/>
    <property type="evidence" value="ECO:0007669"/>
    <property type="project" value="UniProtKB-KW"/>
</dbReference>
<dbReference type="PANTHER" id="PTHR30636:SF3">
    <property type="entry name" value="UPF0701 PROTEIN YICC"/>
    <property type="match status" value="1"/>
</dbReference>
<comment type="similarity">
    <text evidence="5">Belongs to the YicC/YloC family.</text>
</comment>
<comment type="cofactor">
    <cofactor evidence="1">
        <name>a divalent metal cation</name>
        <dbReference type="ChEBI" id="CHEBI:60240"/>
    </cofactor>
</comment>
<dbReference type="eggNOG" id="COG1561">
    <property type="taxonomic scope" value="Bacteria"/>
</dbReference>
<gene>
    <name evidence="8" type="ORF">HMPREF9429_01383</name>
</gene>
<dbReference type="NCBIfam" id="TIGR00255">
    <property type="entry name" value="YicC/YloC family endoribonuclease"/>
    <property type="match status" value="1"/>
</dbReference>
<evidence type="ECO:0000256" key="2">
    <source>
        <dbReference type="ARBA" id="ARBA00022722"/>
    </source>
</evidence>
<protein>
    <submittedName>
        <fullName evidence="8">TIGR00255 family protein</fullName>
    </submittedName>
</protein>
<keyword evidence="3" id="KW-0255">Endonuclease</keyword>
<feature type="domain" description="Endoribonuclease YicC-like N-terminal" evidence="6">
    <location>
        <begin position="1"/>
        <end position="153"/>
    </location>
</feature>
<sequence length="291" mass="33070">MTGFGSGTYSDEKISITVEIKAVNQRFAEFNIRIPRTYAALEERVRRQLKDVIHRGKTDVFVTVTELSKEPPAIHIDFAALEAAKQALTEVKGRIFSEGEATFSETSALMSDWFVTEEQPTDTEAIWPKIQAATAKALTALTIMREREGKNIELDLSERAAKAEEYINFIDNHRADLSEAYGQRLHKRIAKLLEETGTNVDESRILQEIAVFADKSDVTEEVVRFKSHVLQLKKLLTETTDVGRSLDFLLQEMNRETNTIGSKIQELTITDAVLRLKNELEKIREQIQNIE</sequence>
<dbReference type="AlphaFoldDB" id="E2ZD46"/>
<dbReference type="Pfam" id="PF08340">
    <property type="entry name" value="YicC-like_C"/>
    <property type="match status" value="1"/>
</dbReference>
<evidence type="ECO:0000256" key="4">
    <source>
        <dbReference type="ARBA" id="ARBA00022801"/>
    </source>
</evidence>
<keyword evidence="2" id="KW-0540">Nuclease</keyword>
<dbReference type="PANTHER" id="PTHR30636">
    <property type="entry name" value="UPF0701 PROTEIN YICC"/>
    <property type="match status" value="1"/>
</dbReference>
<dbReference type="InterPro" id="IPR005229">
    <property type="entry name" value="YicC/YloC-like"/>
</dbReference>
<evidence type="ECO:0000256" key="3">
    <source>
        <dbReference type="ARBA" id="ARBA00022759"/>
    </source>
</evidence>
<name>E2ZD46_9FIRM</name>
<feature type="domain" description="Endoribonuclease YicC-like C-terminal" evidence="7">
    <location>
        <begin position="171"/>
        <end position="291"/>
    </location>
</feature>
<dbReference type="InterPro" id="IPR013527">
    <property type="entry name" value="YicC-like_N"/>
</dbReference>
<dbReference type="STRING" id="706434.HMPREF9429_01383"/>
<organism evidence="8 9">
    <name type="scientific">Megasphaera micronuciformis F0359</name>
    <dbReference type="NCBI Taxonomy" id="706434"/>
    <lineage>
        <taxon>Bacteria</taxon>
        <taxon>Bacillati</taxon>
        <taxon>Bacillota</taxon>
        <taxon>Negativicutes</taxon>
        <taxon>Veillonellales</taxon>
        <taxon>Veillonellaceae</taxon>
        <taxon>Megasphaera</taxon>
    </lineage>
</organism>
<dbReference type="InterPro" id="IPR013551">
    <property type="entry name" value="YicC-like_C"/>
</dbReference>
<accession>E2ZD46</accession>